<dbReference type="PANTHER" id="PTHR42798:SF2">
    <property type="entry name" value="ABC TRANSPORTER ATP-BINDING PROTEIN MG467-RELATED"/>
    <property type="match status" value="1"/>
</dbReference>
<evidence type="ECO:0000256" key="3">
    <source>
        <dbReference type="ARBA" id="ARBA00022741"/>
    </source>
</evidence>
<evidence type="ECO:0000259" key="5">
    <source>
        <dbReference type="PROSITE" id="PS50893"/>
    </source>
</evidence>
<accession>A0A485M4E6</accession>
<evidence type="ECO:0000256" key="2">
    <source>
        <dbReference type="ARBA" id="ARBA00022448"/>
    </source>
</evidence>
<proteinExistence type="inferred from homology"/>
<dbReference type="FunFam" id="3.40.50.300:FF:000032">
    <property type="entry name" value="Export ABC transporter ATP-binding protein"/>
    <property type="match status" value="1"/>
</dbReference>
<evidence type="ECO:0000256" key="4">
    <source>
        <dbReference type="ARBA" id="ARBA00022840"/>
    </source>
</evidence>
<dbReference type="EMBL" id="CAADRN010000334">
    <property type="protein sequence ID" value="VFU18212.1"/>
    <property type="molecule type" value="Genomic_DNA"/>
</dbReference>
<dbReference type="InterPro" id="IPR017911">
    <property type="entry name" value="MacB-like_ATP-bd"/>
</dbReference>
<keyword evidence="3" id="KW-0547">Nucleotide-binding</keyword>
<dbReference type="GO" id="GO:0005524">
    <property type="term" value="F:ATP binding"/>
    <property type="evidence" value="ECO:0007669"/>
    <property type="project" value="UniProtKB-KW"/>
</dbReference>
<dbReference type="InterPro" id="IPR027417">
    <property type="entry name" value="P-loop_NTPase"/>
</dbReference>
<dbReference type="CDD" id="cd03255">
    <property type="entry name" value="ABC_MJ0796_LolCDE_FtsE"/>
    <property type="match status" value="1"/>
</dbReference>
<comment type="similarity">
    <text evidence="1">Belongs to the ABC transporter superfamily.</text>
</comment>
<dbReference type="Gene3D" id="3.40.50.300">
    <property type="entry name" value="P-loop containing nucleotide triphosphate hydrolases"/>
    <property type="match status" value="1"/>
</dbReference>
<sequence>MKKNVLMKLDRITRTYQMGEVAVHALKETSLDILEGELLVILGPSGSGKSTLLNIIGGMDSPSSGEIFFGKENLASAGEQRLTRYRREEVGFVFQFYNLIPDLTAKENVELAAGLVENPLSVAQVLREVGLEDRMGHFPSQLSGGEQQRVAIARAAVKRPRLLLCDEPTGALDQKIGQVVLGLLNRINREQSSTVVIVTHNTPISAMAHRVIRMSSGTIAEIAENKNPLPAERIEW</sequence>
<dbReference type="PANTHER" id="PTHR42798">
    <property type="entry name" value="LIPOPROTEIN-RELEASING SYSTEM ATP-BINDING PROTEIN LOLD"/>
    <property type="match status" value="1"/>
</dbReference>
<dbReference type="GO" id="GO:0016887">
    <property type="term" value="F:ATP hydrolysis activity"/>
    <property type="evidence" value="ECO:0007669"/>
    <property type="project" value="InterPro"/>
</dbReference>
<gene>
    <name evidence="6" type="ORF">SCFA_40003</name>
</gene>
<reference evidence="6" key="1">
    <citation type="submission" date="2019-03" db="EMBL/GenBank/DDBJ databases">
        <authorList>
            <person name="Hao L."/>
        </authorList>
    </citation>
    <scope>NUCLEOTIDE SEQUENCE</scope>
</reference>
<dbReference type="InterPro" id="IPR003439">
    <property type="entry name" value="ABC_transporter-like_ATP-bd"/>
</dbReference>
<evidence type="ECO:0000256" key="1">
    <source>
        <dbReference type="ARBA" id="ARBA00005417"/>
    </source>
</evidence>
<dbReference type="PROSITE" id="PS00211">
    <property type="entry name" value="ABC_TRANSPORTER_1"/>
    <property type="match status" value="1"/>
</dbReference>
<dbReference type="InterPro" id="IPR003593">
    <property type="entry name" value="AAA+_ATPase"/>
</dbReference>
<dbReference type="AlphaFoldDB" id="A0A485M4E6"/>
<feature type="domain" description="ABC transporter" evidence="5">
    <location>
        <begin position="7"/>
        <end position="235"/>
    </location>
</feature>
<keyword evidence="2" id="KW-0813">Transport</keyword>
<organism evidence="6">
    <name type="scientific">anaerobic digester metagenome</name>
    <dbReference type="NCBI Taxonomy" id="1263854"/>
    <lineage>
        <taxon>unclassified sequences</taxon>
        <taxon>metagenomes</taxon>
        <taxon>ecological metagenomes</taxon>
    </lineage>
</organism>
<dbReference type="GO" id="GO:0098796">
    <property type="term" value="C:membrane protein complex"/>
    <property type="evidence" value="ECO:0007669"/>
    <property type="project" value="UniProtKB-ARBA"/>
</dbReference>
<dbReference type="InterPro" id="IPR017871">
    <property type="entry name" value="ABC_transporter-like_CS"/>
</dbReference>
<evidence type="ECO:0000313" key="6">
    <source>
        <dbReference type="EMBL" id="VFU18212.1"/>
    </source>
</evidence>
<name>A0A485M4E6_9ZZZZ</name>
<dbReference type="PROSITE" id="PS50893">
    <property type="entry name" value="ABC_TRANSPORTER_2"/>
    <property type="match status" value="1"/>
</dbReference>
<protein>
    <recommendedName>
        <fullName evidence="5">ABC transporter domain-containing protein</fullName>
    </recommendedName>
</protein>
<dbReference type="GO" id="GO:0022857">
    <property type="term" value="F:transmembrane transporter activity"/>
    <property type="evidence" value="ECO:0007669"/>
    <property type="project" value="UniProtKB-ARBA"/>
</dbReference>
<keyword evidence="4" id="KW-0067">ATP-binding</keyword>
<dbReference type="SMART" id="SM00382">
    <property type="entry name" value="AAA"/>
    <property type="match status" value="1"/>
</dbReference>
<dbReference type="SUPFAM" id="SSF52540">
    <property type="entry name" value="P-loop containing nucleoside triphosphate hydrolases"/>
    <property type="match status" value="1"/>
</dbReference>
<dbReference type="Pfam" id="PF00005">
    <property type="entry name" value="ABC_tran"/>
    <property type="match status" value="1"/>
</dbReference>